<keyword evidence="2" id="KW-1185">Reference proteome</keyword>
<evidence type="ECO:0000313" key="1">
    <source>
        <dbReference type="EMBL" id="MCD9638163.1"/>
    </source>
</evidence>
<gene>
    <name evidence="1" type="ORF">HAX54_021937</name>
</gene>
<accession>A0ABS8UTP6</accession>
<evidence type="ECO:0000313" key="2">
    <source>
        <dbReference type="Proteomes" id="UP000823775"/>
    </source>
</evidence>
<comment type="caution">
    <text evidence="1">The sequence shown here is derived from an EMBL/GenBank/DDBJ whole genome shotgun (WGS) entry which is preliminary data.</text>
</comment>
<dbReference type="EMBL" id="JACEIK010002636">
    <property type="protein sequence ID" value="MCD9638163.1"/>
    <property type="molecule type" value="Genomic_DNA"/>
</dbReference>
<organism evidence="1 2">
    <name type="scientific">Datura stramonium</name>
    <name type="common">Jimsonweed</name>
    <name type="synonym">Common thornapple</name>
    <dbReference type="NCBI Taxonomy" id="4076"/>
    <lineage>
        <taxon>Eukaryota</taxon>
        <taxon>Viridiplantae</taxon>
        <taxon>Streptophyta</taxon>
        <taxon>Embryophyta</taxon>
        <taxon>Tracheophyta</taxon>
        <taxon>Spermatophyta</taxon>
        <taxon>Magnoliopsida</taxon>
        <taxon>eudicotyledons</taxon>
        <taxon>Gunneridae</taxon>
        <taxon>Pentapetalae</taxon>
        <taxon>asterids</taxon>
        <taxon>lamiids</taxon>
        <taxon>Solanales</taxon>
        <taxon>Solanaceae</taxon>
        <taxon>Solanoideae</taxon>
        <taxon>Datureae</taxon>
        <taxon>Datura</taxon>
    </lineage>
</organism>
<feature type="non-terminal residue" evidence="1">
    <location>
        <position position="1"/>
    </location>
</feature>
<proteinExistence type="predicted"/>
<reference evidence="1 2" key="1">
    <citation type="journal article" date="2021" name="BMC Genomics">
        <title>Datura genome reveals duplications of psychoactive alkaloid biosynthetic genes and high mutation rate following tissue culture.</title>
        <authorList>
            <person name="Rajewski A."/>
            <person name="Carter-House D."/>
            <person name="Stajich J."/>
            <person name="Litt A."/>
        </authorList>
    </citation>
    <scope>NUCLEOTIDE SEQUENCE [LARGE SCALE GENOMIC DNA]</scope>
    <source>
        <strain evidence="1">AR-01</strain>
    </source>
</reference>
<name>A0ABS8UTP6_DATST</name>
<dbReference type="Proteomes" id="UP000823775">
    <property type="component" value="Unassembled WGS sequence"/>
</dbReference>
<protein>
    <submittedName>
        <fullName evidence="1">Uncharacterized protein</fullName>
    </submittedName>
</protein>
<sequence>VVHDKCEVEKEKEENPNSDEIGKNKVKLLIIEKGKPEYPNFQAKEHILSLSVGLCDPLLIGEYGRDQPEKSYKERFGATLEGNNVKWAAWCCCCNALLQTYNAAVAQIRHVGVVVLETLPARQVYTSLSLMAITHRSHICHNLYTHARGSYVCPSSHDLQGTLEIHVLYWHGTHSHSSSHSEALLGHEPLIPYLLSWMLILGTSHSSQKNDAFLNHHSIRS</sequence>